<keyword evidence="12" id="KW-1185">Reference proteome</keyword>
<evidence type="ECO:0000256" key="7">
    <source>
        <dbReference type="PROSITE-ProRule" id="PRU01091"/>
    </source>
</evidence>
<organism evidence="10 13">
    <name type="scientific">Poseidonibacter ostreae</name>
    <dbReference type="NCBI Taxonomy" id="2654171"/>
    <lineage>
        <taxon>Bacteria</taxon>
        <taxon>Pseudomonadati</taxon>
        <taxon>Campylobacterota</taxon>
        <taxon>Epsilonproteobacteria</taxon>
        <taxon>Campylobacterales</taxon>
        <taxon>Arcobacteraceae</taxon>
        <taxon>Poseidonibacter</taxon>
    </lineage>
</organism>
<dbReference type="AlphaFoldDB" id="A0A6L4WWE4"/>
<dbReference type="Proteomes" id="UP000461010">
    <property type="component" value="Unassembled WGS sequence"/>
</dbReference>
<dbReference type="Gene3D" id="3.40.50.2300">
    <property type="match status" value="1"/>
</dbReference>
<evidence type="ECO:0000313" key="12">
    <source>
        <dbReference type="Proteomes" id="UP000461010"/>
    </source>
</evidence>
<dbReference type="Gene3D" id="1.10.10.10">
    <property type="entry name" value="Winged helix-like DNA-binding domain superfamily/Winged helix DNA-binding domain"/>
    <property type="match status" value="1"/>
</dbReference>
<dbReference type="PROSITE" id="PS51755">
    <property type="entry name" value="OMPR_PHOB"/>
    <property type="match status" value="1"/>
</dbReference>
<dbReference type="Pfam" id="PF00486">
    <property type="entry name" value="Trans_reg_C"/>
    <property type="match status" value="1"/>
</dbReference>
<evidence type="ECO:0000259" key="8">
    <source>
        <dbReference type="PROSITE" id="PS50110"/>
    </source>
</evidence>
<evidence type="ECO:0000256" key="2">
    <source>
        <dbReference type="ARBA" id="ARBA00023012"/>
    </source>
</evidence>
<evidence type="ECO:0000256" key="6">
    <source>
        <dbReference type="PROSITE-ProRule" id="PRU00169"/>
    </source>
</evidence>
<dbReference type="InterPro" id="IPR001867">
    <property type="entry name" value="OmpR/PhoB-type_DNA-bd"/>
</dbReference>
<dbReference type="InterPro" id="IPR039420">
    <property type="entry name" value="WalR-like"/>
</dbReference>
<evidence type="ECO:0000259" key="9">
    <source>
        <dbReference type="PROSITE" id="PS51755"/>
    </source>
</evidence>
<reference evidence="12 13" key="1">
    <citation type="submission" date="2019-10" db="EMBL/GenBank/DDBJ databases">
        <title>Poseidonibacter ostreae sp. nov., isolated from the gut of the Ostrea denselamellosa.</title>
        <authorList>
            <person name="Choi A."/>
        </authorList>
    </citation>
    <scope>NUCLEOTIDE SEQUENCE [LARGE SCALE GENOMIC DNA]</scope>
    <source>
        <strain evidence="10 13">SJOD-M-33</strain>
        <strain evidence="11 12">SJOD-M-5</strain>
    </source>
</reference>
<dbReference type="SUPFAM" id="SSF52172">
    <property type="entry name" value="CheY-like"/>
    <property type="match status" value="1"/>
</dbReference>
<dbReference type="CDD" id="cd00383">
    <property type="entry name" value="trans_reg_C"/>
    <property type="match status" value="1"/>
</dbReference>
<gene>
    <name evidence="10" type="primary">hsrA</name>
    <name evidence="11" type="ORF">GBG18_01100</name>
    <name evidence="10" type="ORF">GBG19_01390</name>
</gene>
<dbReference type="PANTHER" id="PTHR48111:SF22">
    <property type="entry name" value="REGULATOR OF RPOS"/>
    <property type="match status" value="1"/>
</dbReference>
<sequence>MRILIIEDEITLNRTLQEGLADFGYQVDAAENYKDAEYFIDIRNYDLVLTDWMLPDGDGIELCKLVKNRSSRTAVVIISARDDKESEIEALKSGADDYIKKPFDFDILLARIEARLRFGGTNVIEIDDLIINPDEEKIEYDGNEIELKGKPFEVLTHLARHRDQIVSKEQLLDAIWEEPELVTPNVIEVAINQIRQKMDKPLNISTIETIRRRGYRFCYPNLTEEEKSAKAKA</sequence>
<dbReference type="PROSITE" id="PS50110">
    <property type="entry name" value="RESPONSE_REGULATORY"/>
    <property type="match status" value="1"/>
</dbReference>
<dbReference type="RefSeq" id="WP_152187585.1">
    <property type="nucleotide sequence ID" value="NZ_WFKI01000002.1"/>
</dbReference>
<dbReference type="GO" id="GO:0006355">
    <property type="term" value="P:regulation of DNA-templated transcription"/>
    <property type="evidence" value="ECO:0007669"/>
    <property type="project" value="InterPro"/>
</dbReference>
<dbReference type="InterPro" id="IPR011006">
    <property type="entry name" value="CheY-like_superfamily"/>
</dbReference>
<dbReference type="EMBL" id="WFKJ01000002">
    <property type="protein sequence ID" value="KAB7892770.1"/>
    <property type="molecule type" value="Genomic_DNA"/>
</dbReference>
<keyword evidence="2" id="KW-0902">Two-component regulatory system</keyword>
<comment type="caution">
    <text evidence="10">The sequence shown here is derived from an EMBL/GenBank/DDBJ whole genome shotgun (WGS) entry which is preliminary data.</text>
</comment>
<evidence type="ECO:0000256" key="1">
    <source>
        <dbReference type="ARBA" id="ARBA00022553"/>
    </source>
</evidence>
<dbReference type="InterPro" id="IPR036388">
    <property type="entry name" value="WH-like_DNA-bd_sf"/>
</dbReference>
<dbReference type="SMART" id="SM00862">
    <property type="entry name" value="Trans_reg_C"/>
    <property type="match status" value="1"/>
</dbReference>
<evidence type="ECO:0000313" key="10">
    <source>
        <dbReference type="EMBL" id="KAB7891046.1"/>
    </source>
</evidence>
<evidence type="ECO:0000313" key="11">
    <source>
        <dbReference type="EMBL" id="KAB7892770.1"/>
    </source>
</evidence>
<dbReference type="GO" id="GO:0005829">
    <property type="term" value="C:cytosol"/>
    <property type="evidence" value="ECO:0007669"/>
    <property type="project" value="TreeGrafter"/>
</dbReference>
<feature type="DNA-binding region" description="OmpR/PhoB-type" evidence="7">
    <location>
        <begin position="121"/>
        <end position="219"/>
    </location>
</feature>
<dbReference type="GO" id="GO:0032993">
    <property type="term" value="C:protein-DNA complex"/>
    <property type="evidence" value="ECO:0007669"/>
    <property type="project" value="TreeGrafter"/>
</dbReference>
<dbReference type="InterPro" id="IPR001789">
    <property type="entry name" value="Sig_transdc_resp-reg_receiver"/>
</dbReference>
<dbReference type="Pfam" id="PF00072">
    <property type="entry name" value="Response_reg"/>
    <property type="match status" value="1"/>
</dbReference>
<dbReference type="PANTHER" id="PTHR48111">
    <property type="entry name" value="REGULATOR OF RPOS"/>
    <property type="match status" value="1"/>
</dbReference>
<proteinExistence type="predicted"/>
<dbReference type="GO" id="GO:0000156">
    <property type="term" value="F:phosphorelay response regulator activity"/>
    <property type="evidence" value="ECO:0007669"/>
    <property type="project" value="TreeGrafter"/>
</dbReference>
<accession>A0A6L4WWE4</accession>
<keyword evidence="5" id="KW-0804">Transcription</keyword>
<keyword evidence="1 6" id="KW-0597">Phosphoprotein</keyword>
<feature type="domain" description="Response regulatory" evidence="8">
    <location>
        <begin position="2"/>
        <end position="116"/>
    </location>
</feature>
<feature type="modified residue" description="4-aspartylphosphate" evidence="6">
    <location>
        <position position="51"/>
    </location>
</feature>
<protein>
    <submittedName>
        <fullName evidence="10">Homeostatic response regulator transcription factor HsrA</fullName>
    </submittedName>
</protein>
<evidence type="ECO:0000256" key="3">
    <source>
        <dbReference type="ARBA" id="ARBA00023015"/>
    </source>
</evidence>
<keyword evidence="4 7" id="KW-0238">DNA-binding</keyword>
<feature type="domain" description="OmpR/PhoB-type" evidence="9">
    <location>
        <begin position="121"/>
        <end position="219"/>
    </location>
</feature>
<dbReference type="CDD" id="cd17573">
    <property type="entry name" value="REC_HP-RR-like"/>
    <property type="match status" value="1"/>
</dbReference>
<dbReference type="GO" id="GO:0000976">
    <property type="term" value="F:transcription cis-regulatory region binding"/>
    <property type="evidence" value="ECO:0007669"/>
    <property type="project" value="TreeGrafter"/>
</dbReference>
<evidence type="ECO:0000256" key="5">
    <source>
        <dbReference type="ARBA" id="ARBA00023163"/>
    </source>
</evidence>
<dbReference type="SMART" id="SM00448">
    <property type="entry name" value="REC"/>
    <property type="match status" value="1"/>
</dbReference>
<dbReference type="EMBL" id="WFKK01000002">
    <property type="protein sequence ID" value="KAB7891046.1"/>
    <property type="molecule type" value="Genomic_DNA"/>
</dbReference>
<evidence type="ECO:0000313" key="13">
    <source>
        <dbReference type="Proteomes" id="UP000472839"/>
    </source>
</evidence>
<keyword evidence="3" id="KW-0805">Transcription regulation</keyword>
<evidence type="ECO:0000256" key="4">
    <source>
        <dbReference type="ARBA" id="ARBA00023125"/>
    </source>
</evidence>
<dbReference type="Proteomes" id="UP000472839">
    <property type="component" value="Unassembled WGS sequence"/>
</dbReference>
<name>A0A6L4WWE4_9BACT</name>